<comment type="subcellular location">
    <subcellularLocation>
        <location evidence="1">Membrane</location>
        <topology evidence="1">Multi-pass membrane protein</topology>
    </subcellularLocation>
</comment>
<name>A0A7J7NTD4_9MAGN</name>
<dbReference type="PANTHER" id="PTHR15362">
    <property type="entry name" value="PHOSPHATIDYLINOSITOL SYNTHASE"/>
    <property type="match status" value="1"/>
</dbReference>
<dbReference type="EMBL" id="JACGCM010000593">
    <property type="protein sequence ID" value="KAF6170353.1"/>
    <property type="molecule type" value="Genomic_DNA"/>
</dbReference>
<feature type="region of interest" description="Disordered" evidence="8">
    <location>
        <begin position="1"/>
        <end position="45"/>
    </location>
</feature>
<dbReference type="Gene3D" id="1.20.120.1760">
    <property type="match status" value="1"/>
</dbReference>
<dbReference type="InterPro" id="IPR000462">
    <property type="entry name" value="CDP-OH_P_trans"/>
</dbReference>
<evidence type="ECO:0000313" key="10">
    <source>
        <dbReference type="Proteomes" id="UP000541444"/>
    </source>
</evidence>
<keyword evidence="7" id="KW-1208">Phospholipid metabolism</keyword>
<dbReference type="OrthoDB" id="10251079at2759"/>
<keyword evidence="4" id="KW-1133">Transmembrane helix</keyword>
<dbReference type="InterPro" id="IPR013785">
    <property type="entry name" value="Aldolase_TIM"/>
</dbReference>
<evidence type="ECO:0000256" key="2">
    <source>
        <dbReference type="ARBA" id="ARBA00022679"/>
    </source>
</evidence>
<keyword evidence="3" id="KW-0812">Transmembrane</keyword>
<dbReference type="GO" id="GO:0005794">
    <property type="term" value="C:Golgi apparatus"/>
    <property type="evidence" value="ECO:0007669"/>
    <property type="project" value="TreeGrafter"/>
</dbReference>
<keyword evidence="5" id="KW-0443">Lipid metabolism</keyword>
<feature type="region of interest" description="Disordered" evidence="8">
    <location>
        <begin position="401"/>
        <end position="433"/>
    </location>
</feature>
<keyword evidence="6" id="KW-0472">Membrane</keyword>
<dbReference type="SUPFAM" id="SSF51569">
    <property type="entry name" value="Aldolase"/>
    <property type="match status" value="1"/>
</dbReference>
<dbReference type="PANTHER" id="PTHR15362:SF4">
    <property type="entry name" value="CDP-DIACYLGLYCEROL--INOSITOL 3-PHOSPHATIDYLTRANSFERASE"/>
    <property type="match status" value="1"/>
</dbReference>
<organism evidence="9 10">
    <name type="scientific">Kingdonia uniflora</name>
    <dbReference type="NCBI Taxonomy" id="39325"/>
    <lineage>
        <taxon>Eukaryota</taxon>
        <taxon>Viridiplantae</taxon>
        <taxon>Streptophyta</taxon>
        <taxon>Embryophyta</taxon>
        <taxon>Tracheophyta</taxon>
        <taxon>Spermatophyta</taxon>
        <taxon>Magnoliopsida</taxon>
        <taxon>Ranunculales</taxon>
        <taxon>Circaeasteraceae</taxon>
        <taxon>Kingdonia</taxon>
    </lineage>
</organism>
<evidence type="ECO:0000256" key="4">
    <source>
        <dbReference type="ARBA" id="ARBA00022989"/>
    </source>
</evidence>
<accession>A0A7J7NTD4</accession>
<gene>
    <name evidence="9" type="ORF">GIB67_043043</name>
</gene>
<evidence type="ECO:0000256" key="1">
    <source>
        <dbReference type="ARBA" id="ARBA00004141"/>
    </source>
</evidence>
<protein>
    <submittedName>
        <fullName evidence="9">Uncharacterized protein</fullName>
    </submittedName>
</protein>
<evidence type="ECO:0000256" key="5">
    <source>
        <dbReference type="ARBA" id="ARBA00023098"/>
    </source>
</evidence>
<reference evidence="9 10" key="1">
    <citation type="journal article" date="2020" name="IScience">
        <title>Genome Sequencing of the Endangered Kingdonia uniflora (Circaeasteraceae, Ranunculales) Reveals Potential Mechanisms of Evolutionary Specialization.</title>
        <authorList>
            <person name="Sun Y."/>
            <person name="Deng T."/>
            <person name="Zhang A."/>
            <person name="Moore M.J."/>
            <person name="Landis J.B."/>
            <person name="Lin N."/>
            <person name="Zhang H."/>
            <person name="Zhang X."/>
            <person name="Huang J."/>
            <person name="Zhang X."/>
            <person name="Sun H."/>
            <person name="Wang H."/>
        </authorList>
    </citation>
    <scope>NUCLEOTIDE SEQUENCE [LARGE SCALE GENOMIC DNA]</scope>
    <source>
        <strain evidence="9">TB1705</strain>
        <tissue evidence="9">Leaf</tissue>
    </source>
</reference>
<evidence type="ECO:0000256" key="7">
    <source>
        <dbReference type="ARBA" id="ARBA00023264"/>
    </source>
</evidence>
<evidence type="ECO:0000313" key="9">
    <source>
        <dbReference type="EMBL" id="KAF6170353.1"/>
    </source>
</evidence>
<evidence type="ECO:0000256" key="8">
    <source>
        <dbReference type="SAM" id="MobiDB-lite"/>
    </source>
</evidence>
<dbReference type="GO" id="GO:0016020">
    <property type="term" value="C:membrane"/>
    <property type="evidence" value="ECO:0007669"/>
    <property type="project" value="UniProtKB-SubCell"/>
</dbReference>
<dbReference type="GO" id="GO:0003881">
    <property type="term" value="F:CDP-diacylglycerol-inositol 3-phosphatidyltransferase activity"/>
    <property type="evidence" value="ECO:0007669"/>
    <property type="project" value="TreeGrafter"/>
</dbReference>
<dbReference type="Gene3D" id="3.20.20.70">
    <property type="entry name" value="Aldolase class I"/>
    <property type="match status" value="2"/>
</dbReference>
<evidence type="ECO:0000256" key="6">
    <source>
        <dbReference type="ARBA" id="ARBA00023136"/>
    </source>
</evidence>
<keyword evidence="2" id="KW-0808">Transferase</keyword>
<dbReference type="Pfam" id="PF01066">
    <property type="entry name" value="CDP-OH_P_transf"/>
    <property type="match status" value="1"/>
</dbReference>
<dbReference type="GO" id="GO:0006661">
    <property type="term" value="P:phosphatidylinositol biosynthetic process"/>
    <property type="evidence" value="ECO:0007669"/>
    <property type="project" value="TreeGrafter"/>
</dbReference>
<evidence type="ECO:0000256" key="3">
    <source>
        <dbReference type="ARBA" id="ARBA00022692"/>
    </source>
</evidence>
<dbReference type="AlphaFoldDB" id="A0A7J7NTD4"/>
<comment type="caution">
    <text evidence="9">The sequence shown here is derived from an EMBL/GenBank/DDBJ whole genome shotgun (WGS) entry which is preliminary data.</text>
</comment>
<sequence length="638" mass="71407">MDARSTHESNMTVIAGDGDSLSSPPIVGGKRGRSRGPTMLPNGEKKFGSFDMPDVSHEYLRDRIVAVWRNFKSDLYTKYVKGKNPTVVKAGLAPEFVNIDDWRTFVDYSNSAAFQALSEQNSTNRKKLEAPVCVGRNNMAVIRYNIVSFYFSFESYLGIGGTNLTFEFLVLGHVRDPKLLESRTDIEGVSRLHGGHMFKERDIRGDKATIRRTFLKGIPSFVTIMEVGPRDGLQNEKNIVPTVVKVELIRRLASFGLPNLERLRVLSHQNGYHRYVSCVVGFPVEGVVHPSKVAHEVKELHNMGCYEISLGDTIGSVLLNAPFCQNRSLLNNARELAAKKEITSLEELSQTEGEKFMSLWSSSKTFRADYERRILSSLDMRQLSRDGRMRNPDEKLLVPPVQAPVQAPTSAGPDTISRLSTKRPKEGPKPEPVPVLIKKVPKEETNKLLESETATKGDGWFARKFNQVSTFGAVLDMVTNRVSTACLLLILSQLYRPGLIFLSLLALDIASHWLQMYSTFLSGKASHKDVKDSTNWLFKAYYENCLFMAYCCVASEMQDNYGASGYFLETGGTNKRKHVETLKLTKVSASDKLESFRASQEFLERKEPELHASRQAGLLDFIASALPASYTSKLGNLK</sequence>
<keyword evidence="10" id="KW-1185">Reference proteome</keyword>
<proteinExistence type="predicted"/>
<dbReference type="Proteomes" id="UP000541444">
    <property type="component" value="Unassembled WGS sequence"/>
</dbReference>
<dbReference type="InterPro" id="IPR043130">
    <property type="entry name" value="CDP-OH_PTrfase_TM_dom"/>
</dbReference>